<evidence type="ECO:0000313" key="3">
    <source>
        <dbReference type="Proteomes" id="UP000231067"/>
    </source>
</evidence>
<sequence>MSKTFKVFLTIIAVIIFCPILQRIVSYILTIFFPINKEVVTQQDMLNWLSLYLTVVIEGIVVLVLITTDFLQSLKKSYQTHKILHEFEEDQSKHNGCAA</sequence>
<name>A0A2H0AAJ3_9BACT</name>
<feature type="transmembrane region" description="Helical" evidence="1">
    <location>
        <begin position="7"/>
        <end position="33"/>
    </location>
</feature>
<evidence type="ECO:0000313" key="2">
    <source>
        <dbReference type="EMBL" id="PIP42427.1"/>
    </source>
</evidence>
<organism evidence="2 3">
    <name type="scientific">Candidatus Desantisbacteria bacterium CG23_combo_of_CG06-09_8_20_14_all_40_23</name>
    <dbReference type="NCBI Taxonomy" id="1974550"/>
    <lineage>
        <taxon>Bacteria</taxon>
        <taxon>Candidatus Desantisiibacteriota</taxon>
    </lineage>
</organism>
<evidence type="ECO:0000256" key="1">
    <source>
        <dbReference type="SAM" id="Phobius"/>
    </source>
</evidence>
<keyword evidence="1" id="KW-0472">Membrane</keyword>
<keyword evidence="1" id="KW-0812">Transmembrane</keyword>
<gene>
    <name evidence="2" type="ORF">COX18_00350</name>
</gene>
<feature type="transmembrane region" description="Helical" evidence="1">
    <location>
        <begin position="45"/>
        <end position="66"/>
    </location>
</feature>
<dbReference type="Proteomes" id="UP000231067">
    <property type="component" value="Unassembled WGS sequence"/>
</dbReference>
<accession>A0A2H0AAJ3</accession>
<proteinExistence type="predicted"/>
<dbReference type="EMBL" id="PCSH01000009">
    <property type="protein sequence ID" value="PIP42427.1"/>
    <property type="molecule type" value="Genomic_DNA"/>
</dbReference>
<protein>
    <submittedName>
        <fullName evidence="2">Uncharacterized protein</fullName>
    </submittedName>
</protein>
<keyword evidence="1" id="KW-1133">Transmembrane helix</keyword>
<reference evidence="2 3" key="1">
    <citation type="submission" date="2017-09" db="EMBL/GenBank/DDBJ databases">
        <title>Depth-based differentiation of microbial function through sediment-hosted aquifers and enrichment of novel symbionts in the deep terrestrial subsurface.</title>
        <authorList>
            <person name="Probst A.J."/>
            <person name="Ladd B."/>
            <person name="Jarett J.K."/>
            <person name="Geller-Mcgrath D.E."/>
            <person name="Sieber C.M."/>
            <person name="Emerson J.B."/>
            <person name="Anantharaman K."/>
            <person name="Thomas B.C."/>
            <person name="Malmstrom R."/>
            <person name="Stieglmeier M."/>
            <person name="Klingl A."/>
            <person name="Woyke T."/>
            <person name="Ryan C.M."/>
            <person name="Banfield J.F."/>
        </authorList>
    </citation>
    <scope>NUCLEOTIDE SEQUENCE [LARGE SCALE GENOMIC DNA]</scope>
    <source>
        <strain evidence="2">CG23_combo_of_CG06-09_8_20_14_all_40_23</strain>
    </source>
</reference>
<comment type="caution">
    <text evidence="2">The sequence shown here is derived from an EMBL/GenBank/DDBJ whole genome shotgun (WGS) entry which is preliminary data.</text>
</comment>
<dbReference type="AlphaFoldDB" id="A0A2H0AAJ3"/>